<dbReference type="InterPro" id="IPR006724">
    <property type="entry name" value="Phage_TTP"/>
</dbReference>
<accession>A0A285G757</accession>
<keyword evidence="2" id="KW-1185">Reference proteome</keyword>
<dbReference type="Pfam" id="PF04630">
    <property type="entry name" value="Phage_TTP_1"/>
    <property type="match status" value="1"/>
</dbReference>
<evidence type="ECO:0000313" key="1">
    <source>
        <dbReference type="EMBL" id="SNY19422.1"/>
    </source>
</evidence>
<sequence length="195" mass="21267">MNKVKFGLKNVHIAMIDEQTSVEGTPAWDTPIAIKGAVNISVSPEGDSTEFYADNTKYYTTTTNNGYTGDLEMADLPASILEKVLGMTIDSNNMLVESADDVAKEFALIFEVDGDERNRRAVFYRCKATRPNVESSTKESSVNPQTDTLNFEALPILNDGKRIVKGTIELDDTGTNQAAYDAFLTQVILPGATIA</sequence>
<reference evidence="2" key="1">
    <citation type="submission" date="2017-09" db="EMBL/GenBank/DDBJ databases">
        <authorList>
            <person name="Varghese N."/>
            <person name="Submissions S."/>
        </authorList>
    </citation>
    <scope>NUCLEOTIDE SEQUENCE [LARGE SCALE GENOMIC DNA]</scope>
    <source>
        <strain evidence="2">MSL47</strain>
    </source>
</reference>
<dbReference type="RefSeq" id="WP_216358750.1">
    <property type="nucleotide sequence ID" value="NZ_OBDZ01000005.1"/>
</dbReference>
<dbReference type="NCBIfam" id="TIGR01603">
    <property type="entry name" value="maj_tail_phi13"/>
    <property type="match status" value="1"/>
</dbReference>
<protein>
    <submittedName>
        <fullName evidence="1">Phage major tail protein, phi13 family</fullName>
    </submittedName>
</protein>
<evidence type="ECO:0000313" key="2">
    <source>
        <dbReference type="Proteomes" id="UP000219573"/>
    </source>
</evidence>
<dbReference type="Proteomes" id="UP000219573">
    <property type="component" value="Unassembled WGS sequence"/>
</dbReference>
<dbReference type="InterPro" id="IPR006490">
    <property type="entry name" value="Maj_tail_phi13"/>
</dbReference>
<dbReference type="EMBL" id="OBDZ01000005">
    <property type="protein sequence ID" value="SNY19422.1"/>
    <property type="molecule type" value="Genomic_DNA"/>
</dbReference>
<name>A0A285G757_9FIRM</name>
<dbReference type="AlphaFoldDB" id="A0A285G757"/>
<gene>
    <name evidence="1" type="ORF">SAMN06265827_105118</name>
</gene>
<proteinExistence type="predicted"/>
<organism evidence="1 2">
    <name type="scientific">Orenia metallireducens</name>
    <dbReference type="NCBI Taxonomy" id="1413210"/>
    <lineage>
        <taxon>Bacteria</taxon>
        <taxon>Bacillati</taxon>
        <taxon>Bacillota</taxon>
        <taxon>Clostridia</taxon>
        <taxon>Halanaerobiales</taxon>
        <taxon>Halobacteroidaceae</taxon>
        <taxon>Orenia</taxon>
    </lineage>
</organism>